<name>A0A0D6ZDX3_9BACI</name>
<keyword evidence="2" id="KW-1185">Reference proteome</keyword>
<comment type="caution">
    <text evidence="1">The sequence shown here is derived from an EMBL/GenBank/DDBJ whole genome shotgun (WGS) entry which is preliminary data.</text>
</comment>
<reference evidence="1 2" key="1">
    <citation type="submission" date="2015-01" db="EMBL/GenBank/DDBJ databases">
        <title>Draft genome sequences of the supercritical CO2 tolerant bacteria Bacillus subterraneus MITOT1 and Bacillus cereus MIT0214.</title>
        <authorList>
            <person name="Peet K.C."/>
            <person name="Thompson J.R."/>
        </authorList>
    </citation>
    <scope>NUCLEOTIDE SEQUENCE [LARGE SCALE GENOMIC DNA]</scope>
    <source>
        <strain evidence="1 2">MITOT1</strain>
    </source>
</reference>
<gene>
    <name evidence="1" type="ORF">UB32_06440</name>
</gene>
<dbReference type="Proteomes" id="UP000032512">
    <property type="component" value="Unassembled WGS sequence"/>
</dbReference>
<accession>A0A0D6ZDX3</accession>
<dbReference type="PATRIC" id="fig|285983.3.peg.3848"/>
<dbReference type="AlphaFoldDB" id="A0A0D6ZDX3"/>
<dbReference type="RefSeq" id="WP_044392189.1">
    <property type="nucleotide sequence ID" value="NZ_JXIQ01000038.1"/>
</dbReference>
<evidence type="ECO:0000313" key="2">
    <source>
        <dbReference type="Proteomes" id="UP000032512"/>
    </source>
</evidence>
<dbReference type="EMBL" id="JXIQ01000038">
    <property type="protein sequence ID" value="KIY22783.1"/>
    <property type="molecule type" value="Genomic_DNA"/>
</dbReference>
<sequence length="63" mass="7058">MMDIFLIYHHIENAAVLFRTSTQGRQINQDSVVGSCISEKDRAGSIIIKSGDPFGFSTFYNMV</sequence>
<protein>
    <submittedName>
        <fullName evidence="1">Uncharacterized protein</fullName>
    </submittedName>
</protein>
<organism evidence="1 2">
    <name type="scientific">Mesobacillus subterraneus</name>
    <dbReference type="NCBI Taxonomy" id="285983"/>
    <lineage>
        <taxon>Bacteria</taxon>
        <taxon>Bacillati</taxon>
        <taxon>Bacillota</taxon>
        <taxon>Bacilli</taxon>
        <taxon>Bacillales</taxon>
        <taxon>Bacillaceae</taxon>
        <taxon>Mesobacillus</taxon>
    </lineage>
</organism>
<evidence type="ECO:0000313" key="1">
    <source>
        <dbReference type="EMBL" id="KIY22783.1"/>
    </source>
</evidence>
<proteinExistence type="predicted"/>